<dbReference type="Pfam" id="PF01569">
    <property type="entry name" value="PAP2"/>
    <property type="match status" value="1"/>
</dbReference>
<evidence type="ECO:0000313" key="3">
    <source>
        <dbReference type="EMBL" id="GAG60249.1"/>
    </source>
</evidence>
<organism evidence="3">
    <name type="scientific">marine sediment metagenome</name>
    <dbReference type="NCBI Taxonomy" id="412755"/>
    <lineage>
        <taxon>unclassified sequences</taxon>
        <taxon>metagenomes</taxon>
        <taxon>ecological metagenomes</taxon>
    </lineage>
</organism>
<dbReference type="InterPro" id="IPR000326">
    <property type="entry name" value="PAP2/HPO"/>
</dbReference>
<dbReference type="SUPFAM" id="SSF48317">
    <property type="entry name" value="Acid phosphatase/Vanadium-dependent haloperoxidase"/>
    <property type="match status" value="1"/>
</dbReference>
<feature type="domain" description="Phosphatidic acid phosphatase type 2/haloperoxidase" evidence="2">
    <location>
        <begin position="79"/>
        <end position="172"/>
    </location>
</feature>
<protein>
    <recommendedName>
        <fullName evidence="2">Phosphatidic acid phosphatase type 2/haloperoxidase domain-containing protein</fullName>
    </recommendedName>
</protein>
<keyword evidence="1" id="KW-1133">Transmembrane helix</keyword>
<reference evidence="3" key="1">
    <citation type="journal article" date="2014" name="Front. Microbiol.">
        <title>High frequency of phylogenetically diverse reductive dehalogenase-homologous genes in deep subseafloor sedimentary metagenomes.</title>
        <authorList>
            <person name="Kawai M."/>
            <person name="Futagami T."/>
            <person name="Toyoda A."/>
            <person name="Takaki Y."/>
            <person name="Nishi S."/>
            <person name="Hori S."/>
            <person name="Arai W."/>
            <person name="Tsubouchi T."/>
            <person name="Morono Y."/>
            <person name="Uchiyama I."/>
            <person name="Ito T."/>
            <person name="Fujiyama A."/>
            <person name="Inagaki F."/>
            <person name="Takami H."/>
        </authorList>
    </citation>
    <scope>NUCLEOTIDE SEQUENCE</scope>
    <source>
        <strain evidence="3">Expedition CK06-06</strain>
    </source>
</reference>
<dbReference type="PANTHER" id="PTHR14969:SF13">
    <property type="entry name" value="AT30094P"/>
    <property type="match status" value="1"/>
</dbReference>
<keyword evidence="1" id="KW-0472">Membrane</keyword>
<comment type="caution">
    <text evidence="3">The sequence shown here is derived from an EMBL/GenBank/DDBJ whole genome shotgun (WGS) entry which is preliminary data.</text>
</comment>
<gene>
    <name evidence="3" type="ORF">S01H4_19964</name>
</gene>
<sequence>MSEKKELLSKKGLMVIGIVSLATLIIGIILYYTNLNEAFYSTGSVQSIFKVITYLGEPVVFIIIIAMLFLSYNKTYAKTVAFSLLYSYYLNGVFKELFQDPRPTATNEPGPDHGFIEPDYGFPSGHAQTAVSFWGHVGYEFKDKYEYKNIQIVPIFMSILIFLIAISRIIIG</sequence>
<feature type="transmembrane region" description="Helical" evidence="1">
    <location>
        <begin position="52"/>
        <end position="72"/>
    </location>
</feature>
<dbReference type="AlphaFoldDB" id="X0YUE2"/>
<dbReference type="PANTHER" id="PTHR14969">
    <property type="entry name" value="SPHINGOSINE-1-PHOSPHATE PHOSPHOHYDROLASE"/>
    <property type="match status" value="1"/>
</dbReference>
<dbReference type="InterPro" id="IPR036938">
    <property type="entry name" value="PAP2/HPO_sf"/>
</dbReference>
<dbReference type="Gene3D" id="1.20.144.10">
    <property type="entry name" value="Phosphatidic acid phosphatase type 2/haloperoxidase"/>
    <property type="match status" value="2"/>
</dbReference>
<feature type="transmembrane region" description="Helical" evidence="1">
    <location>
        <begin position="12"/>
        <end position="32"/>
    </location>
</feature>
<name>X0YUE2_9ZZZZ</name>
<feature type="transmembrane region" description="Helical" evidence="1">
    <location>
        <begin position="152"/>
        <end position="171"/>
    </location>
</feature>
<evidence type="ECO:0000259" key="2">
    <source>
        <dbReference type="Pfam" id="PF01569"/>
    </source>
</evidence>
<accession>X0YUE2</accession>
<keyword evidence="1" id="KW-0812">Transmembrane</keyword>
<proteinExistence type="predicted"/>
<evidence type="ECO:0000256" key="1">
    <source>
        <dbReference type="SAM" id="Phobius"/>
    </source>
</evidence>
<feature type="non-terminal residue" evidence="3">
    <location>
        <position position="172"/>
    </location>
</feature>
<dbReference type="EMBL" id="BART01008942">
    <property type="protein sequence ID" value="GAG60249.1"/>
    <property type="molecule type" value="Genomic_DNA"/>
</dbReference>